<organism evidence="1 2">
    <name type="scientific">Castor canadensis</name>
    <name type="common">American beaver</name>
    <dbReference type="NCBI Taxonomy" id="51338"/>
    <lineage>
        <taxon>Eukaryota</taxon>
        <taxon>Metazoa</taxon>
        <taxon>Chordata</taxon>
        <taxon>Craniata</taxon>
        <taxon>Vertebrata</taxon>
        <taxon>Euteleostomi</taxon>
        <taxon>Mammalia</taxon>
        <taxon>Eutheria</taxon>
        <taxon>Euarchontoglires</taxon>
        <taxon>Glires</taxon>
        <taxon>Rodentia</taxon>
        <taxon>Castorimorpha</taxon>
        <taxon>Castoridae</taxon>
        <taxon>Castor</taxon>
    </lineage>
</organism>
<dbReference type="RefSeq" id="XP_073899385.1">
    <property type="nucleotide sequence ID" value="XM_074043284.1"/>
</dbReference>
<name>A0AC58K367_CASCN</name>
<evidence type="ECO:0000313" key="1">
    <source>
        <dbReference type="Proteomes" id="UP001732720"/>
    </source>
</evidence>
<dbReference type="Proteomes" id="UP001732720">
    <property type="component" value="Chromosome 10"/>
</dbReference>
<sequence length="1213" mass="138980">MERHRPRMHRPAQGLAAGVPYPSTASLRSCPEGKMQRRRGPQYPLLSGGVEEPGEKRPKFHLNIRTLTDDMLDKFASIRIPGSKKEKPPLSSLKAAFTSSDCSPASSEMMENIPKSLPDNQVLQLFEKMMEDMNLNEDKKAPLREKDFSIKKEMVIQYINTASKTGSLRSSRQISPQEFIHELKMGSADERLVTYLESLRVSLTSNPVSWVESFGHEGLGLLLDILEKLISGKIQEKIIKKNQHKVIQCLKALMNTQYGLERIMSDERSLSLLARAMDPKHPGMMTDVVKLLSAVCIVGEESILEEVLEALTSAGEERKIGRFSSIVEGLQHNSVQLQVACMQLINALVTSPDDLDFRLHIRNEFMRCGLKEILPILKHIKNDGLDIQLKVFDEHKEEDFIEFSHRLEDIRAEFDEASDVYNTVWNTVKETRAEGYFISVLQHLLLIRNDYFIREQYFKLIDECVSQIVLHRDGMDPDFTYRKRLDLDLSQFVDICIDQAKLEEAEEKASELNKKFEKELTDHQETQAQLQKKEAEINELQAELQAFKSQFSALPAGIKIPLPISKEDQTGHPTLPPTPPLSSCGVMPPPPPPPPPPPLPGMPMPFGGPVPPPPPLGFLGGRNSPPPPTLPFGLKPKKEFKPEINMRRLNWLKIRPQEMSENCFWIKVNENKYENTDLLCKLEKTFCCQHKEKRDEEDFEEKKAIKKRIKELKFLDSKIAQNLSIFLSSFRVPYEEIKMMILEVDETHLAESMIQNLIKHLPDQEQLNSLSQFKSEFNNLCEPEQFAVVMSNVKRLRPRLSAILFKLQFEEQVNNIKPDIMAVSTACEEIKKSKSFSKLLELVLLMGNYMNAGSRNAQTFGFNLSSLCKRKRHSKQEKEDCIGAYDVACLRDTKSADQKTTLLHFLVEICEEKYPDILNFVDDLEHLDKASKVSVETLEKNLKQMGRQLQQLEKDLETFPPPEDLHDKFVTKMSSFVISAKVQHEKLSKLLENMERLYQSIMEYYAIDVKKVSVEDFFSDLSNFRTTFMQAIKENIKKREAEEKEKRARIAKELAEKERFERQQKKKRLLEMKTEGDETGVMDSLLEALQSGAAFRDRRKRTPKPKDIRQSLSPLSQRPVLKVCNHENQKVPLTESSRSHYNINCNSTRTPAAKELNYNLDTHTSTGRIKAVEKKEACNMESNRKKEMELPGSGSKSELAPEVEALLARLRAL</sequence>
<gene>
    <name evidence="2" type="primary">Diaph3</name>
</gene>
<reference evidence="2" key="1">
    <citation type="submission" date="2025-08" db="UniProtKB">
        <authorList>
            <consortium name="RefSeq"/>
        </authorList>
    </citation>
    <scope>IDENTIFICATION</scope>
</reference>
<keyword evidence="1" id="KW-1185">Reference proteome</keyword>
<evidence type="ECO:0000313" key="2">
    <source>
        <dbReference type="RefSeq" id="XP_073899385.1"/>
    </source>
</evidence>
<proteinExistence type="predicted"/>
<accession>A0AC58K367</accession>
<protein>
    <submittedName>
        <fullName evidence="2">Protein diaphanous homolog 3 isoform X1</fullName>
    </submittedName>
</protein>